<dbReference type="Proteomes" id="UP000298246">
    <property type="component" value="Unassembled WGS sequence"/>
</dbReference>
<reference evidence="1 2" key="1">
    <citation type="submission" date="2017-03" db="EMBL/GenBank/DDBJ databases">
        <title>Isolation of Levoglucosan Utilizing Bacteria.</title>
        <authorList>
            <person name="Arya A.S."/>
        </authorList>
    </citation>
    <scope>NUCLEOTIDE SEQUENCE [LARGE SCALE GENOMIC DNA]</scope>
    <source>
        <strain evidence="1 2">MEC069</strain>
    </source>
</reference>
<evidence type="ECO:0000313" key="1">
    <source>
        <dbReference type="EMBL" id="TFE91970.1"/>
    </source>
</evidence>
<comment type="caution">
    <text evidence="1">The sequence shown here is derived from an EMBL/GenBank/DDBJ whole genome shotgun (WGS) entry which is preliminary data.</text>
</comment>
<protein>
    <submittedName>
        <fullName evidence="1">Uncharacterized protein</fullName>
    </submittedName>
</protein>
<gene>
    <name evidence="1" type="ORF">B5M42_01660</name>
</gene>
<keyword evidence="2" id="KW-1185">Reference proteome</keyword>
<sequence length="93" mass="10920">MQRPPFSDWLSFSIRRIRLKKKAFFPGEQERKLHSQLARRSHFLWRRVVPPLPDRLFAAESRVADKAVHIEFATADVALRKLLSVQSLPGWAR</sequence>
<proteinExistence type="predicted"/>
<dbReference type="EMBL" id="MYFO01000001">
    <property type="protein sequence ID" value="TFE91970.1"/>
    <property type="molecule type" value="Genomic_DNA"/>
</dbReference>
<accession>A0A4Y8QAN3</accession>
<organism evidence="1 2">
    <name type="scientific">Paenibacillus athensensis</name>
    <dbReference type="NCBI Taxonomy" id="1967502"/>
    <lineage>
        <taxon>Bacteria</taxon>
        <taxon>Bacillati</taxon>
        <taxon>Bacillota</taxon>
        <taxon>Bacilli</taxon>
        <taxon>Bacillales</taxon>
        <taxon>Paenibacillaceae</taxon>
        <taxon>Paenibacillus</taxon>
    </lineage>
</organism>
<dbReference type="AlphaFoldDB" id="A0A4Y8QAN3"/>
<evidence type="ECO:0000313" key="2">
    <source>
        <dbReference type="Proteomes" id="UP000298246"/>
    </source>
</evidence>
<name>A0A4Y8QAN3_9BACL</name>